<dbReference type="Gene3D" id="3.30.870.10">
    <property type="entry name" value="Endonuclease Chain A"/>
    <property type="match status" value="2"/>
</dbReference>
<feature type="transmembrane region" description="Helical" evidence="11">
    <location>
        <begin position="502"/>
        <end position="526"/>
    </location>
</feature>
<feature type="region of interest" description="Disordered" evidence="10">
    <location>
        <begin position="164"/>
        <end position="184"/>
    </location>
</feature>
<evidence type="ECO:0000313" key="13">
    <source>
        <dbReference type="EMBL" id="KZE17776.1"/>
    </source>
</evidence>
<feature type="domain" description="PLD phosphodiesterase" evidence="12">
    <location>
        <begin position="347"/>
        <end position="374"/>
    </location>
</feature>
<keyword evidence="11" id="KW-0472">Membrane</keyword>
<keyword evidence="8" id="KW-0443">Lipid metabolism</keyword>
<evidence type="ECO:0000256" key="3">
    <source>
        <dbReference type="ARBA" id="ARBA00004613"/>
    </source>
</evidence>
<comment type="catalytic activity">
    <reaction evidence="1">
        <text>a 1,2-diacyl-sn-glycero-3-phosphocholine + H2O = a 1,2-diacyl-sn-glycero-3-phosphate + choline + H(+)</text>
        <dbReference type="Rhea" id="RHEA:14445"/>
        <dbReference type="ChEBI" id="CHEBI:15354"/>
        <dbReference type="ChEBI" id="CHEBI:15377"/>
        <dbReference type="ChEBI" id="CHEBI:15378"/>
        <dbReference type="ChEBI" id="CHEBI:57643"/>
        <dbReference type="ChEBI" id="CHEBI:58608"/>
        <dbReference type="EC" id="3.1.4.4"/>
    </reaction>
</comment>
<keyword evidence="6" id="KW-0677">Repeat</keyword>
<protein>
    <recommendedName>
        <fullName evidence="4">Phospholipase D</fullName>
    </recommendedName>
    <alternativeName>
        <fullName evidence="9">Choline phosphatase</fullName>
    </alternativeName>
</protein>
<dbReference type="SMART" id="SM00155">
    <property type="entry name" value="PLDc"/>
    <property type="match status" value="2"/>
</dbReference>
<evidence type="ECO:0000256" key="2">
    <source>
        <dbReference type="ARBA" id="ARBA00003145"/>
    </source>
</evidence>
<evidence type="ECO:0000259" key="12">
    <source>
        <dbReference type="PROSITE" id="PS50035"/>
    </source>
</evidence>
<dbReference type="InterPro" id="IPR025202">
    <property type="entry name" value="PLD-like_dom"/>
</dbReference>
<keyword evidence="5" id="KW-0964">Secreted</keyword>
<name>A0ABR5YEK9_9SPHN</name>
<keyword evidence="7" id="KW-0378">Hydrolase</keyword>
<evidence type="ECO:0000256" key="1">
    <source>
        <dbReference type="ARBA" id="ARBA00000798"/>
    </source>
</evidence>
<evidence type="ECO:0000256" key="9">
    <source>
        <dbReference type="ARBA" id="ARBA00029594"/>
    </source>
</evidence>
<feature type="compositionally biased region" description="Basic and acidic residues" evidence="10">
    <location>
        <begin position="164"/>
        <end position="176"/>
    </location>
</feature>
<evidence type="ECO:0000256" key="10">
    <source>
        <dbReference type="SAM" id="MobiDB-lite"/>
    </source>
</evidence>
<dbReference type="InterPro" id="IPR001736">
    <property type="entry name" value="PLipase_D/transphosphatidylase"/>
</dbReference>
<evidence type="ECO:0000256" key="7">
    <source>
        <dbReference type="ARBA" id="ARBA00022801"/>
    </source>
</evidence>
<dbReference type="PANTHER" id="PTHR18896">
    <property type="entry name" value="PHOSPHOLIPASE D"/>
    <property type="match status" value="1"/>
</dbReference>
<dbReference type="SUPFAM" id="SSF56024">
    <property type="entry name" value="Phospholipase D/nuclease"/>
    <property type="match status" value="2"/>
</dbReference>
<evidence type="ECO:0000313" key="14">
    <source>
        <dbReference type="Proteomes" id="UP000076609"/>
    </source>
</evidence>
<dbReference type="EMBL" id="LQQO01000005">
    <property type="protein sequence ID" value="KZE17776.1"/>
    <property type="molecule type" value="Genomic_DNA"/>
</dbReference>
<evidence type="ECO:0000256" key="6">
    <source>
        <dbReference type="ARBA" id="ARBA00022737"/>
    </source>
</evidence>
<dbReference type="Pfam" id="PF13091">
    <property type="entry name" value="PLDc_2"/>
    <property type="match status" value="1"/>
</dbReference>
<comment type="function">
    <text evidence="2">Could be a virulence factor.</text>
</comment>
<reference evidence="14" key="1">
    <citation type="submission" date="2016-01" db="EMBL/GenBank/DDBJ databases">
        <title>Draft genome of Chromobacterium sp. F49.</title>
        <authorList>
            <person name="Hong K.W."/>
        </authorList>
    </citation>
    <scope>NUCLEOTIDE SEQUENCE [LARGE SCALE GENOMIC DNA]</scope>
    <source>
        <strain evidence="14">CN3</strain>
    </source>
</reference>
<keyword evidence="11" id="KW-1133">Transmembrane helix</keyword>
<evidence type="ECO:0000256" key="4">
    <source>
        <dbReference type="ARBA" id="ARBA00018392"/>
    </source>
</evidence>
<dbReference type="PROSITE" id="PS50035">
    <property type="entry name" value="PLD"/>
    <property type="match status" value="2"/>
</dbReference>
<evidence type="ECO:0000256" key="11">
    <source>
        <dbReference type="SAM" id="Phobius"/>
    </source>
</evidence>
<keyword evidence="11" id="KW-0812">Transmembrane</keyword>
<dbReference type="PANTHER" id="PTHR18896:SF76">
    <property type="entry name" value="PHOSPHOLIPASE"/>
    <property type="match status" value="1"/>
</dbReference>
<keyword evidence="14" id="KW-1185">Reference proteome</keyword>
<dbReference type="Proteomes" id="UP000076609">
    <property type="component" value="Unassembled WGS sequence"/>
</dbReference>
<proteinExistence type="predicted"/>
<dbReference type="RefSeq" id="WP_066688853.1">
    <property type="nucleotide sequence ID" value="NZ_LQQO01000005.1"/>
</dbReference>
<feature type="domain" description="PLD phosphodiesterase" evidence="12">
    <location>
        <begin position="133"/>
        <end position="160"/>
    </location>
</feature>
<dbReference type="InterPro" id="IPR015679">
    <property type="entry name" value="PLipase_D_fam"/>
</dbReference>
<dbReference type="CDD" id="cd09143">
    <property type="entry name" value="PLDc_vPLD1_2_like_bac_2"/>
    <property type="match status" value="1"/>
</dbReference>
<comment type="caution">
    <text evidence="13">The sequence shown here is derived from an EMBL/GenBank/DDBJ whole genome shotgun (WGS) entry which is preliminary data.</text>
</comment>
<comment type="subcellular location">
    <subcellularLocation>
        <location evidence="3">Secreted</location>
    </subcellularLocation>
</comment>
<evidence type="ECO:0000256" key="5">
    <source>
        <dbReference type="ARBA" id="ARBA00022525"/>
    </source>
</evidence>
<dbReference type="Pfam" id="PF00614">
    <property type="entry name" value="PLDc"/>
    <property type="match status" value="1"/>
</dbReference>
<sequence>MAVPMVRHTPPLEPGRNCWRIERATRATVLVDADNYFTHARDAMLKAKRQILLIGWDFDARIRFKTDPASEGPEKVGEFISWLVRRTPGLQVHILRWDTGAIKTLFHGRTLVRIAKWIADPQVHMRLDTHHPVAGSHHQKVVVIDDDVAFCGGIDMTVDRWDTREHRDDDPRRIEPDGTPYQPWHDVTTALEGPVAAALGDMCRQRWEISGGDALPAPTGVGGCWPTGLDADFTEIDVAIARTVPEMTDQEPVHEIETLYLDLIARAERFFYAESQYFASRKVAEAIARRLDEPDGPEIVIVNPTTAEGWLEPVAMDSARARLFQALKERDRHDRLRLYHPFTAGGTPIYVHAKVTVIDDQLLRVGSSNFNNRSLRLDTECDVTVDATRHANADERRTIAGIRDSLLAEHFGVDCETIEATLERTNSLIATIEELRGEGRSLRPYEIPDLGAVTEWLADNKILDPEGPGEMFEALSARTPLLKKLKKHRPHLHRADNTLSPVVTAVAVGGTVAGGTLIGMMLWNAWKQRKG</sequence>
<dbReference type="CDD" id="cd09140">
    <property type="entry name" value="PLDc_vPLD1_2_like_bac_1"/>
    <property type="match status" value="1"/>
</dbReference>
<organism evidence="13 14">
    <name type="scientific">Sphingomonas hankookensis</name>
    <dbReference type="NCBI Taxonomy" id="563996"/>
    <lineage>
        <taxon>Bacteria</taxon>
        <taxon>Pseudomonadati</taxon>
        <taxon>Pseudomonadota</taxon>
        <taxon>Alphaproteobacteria</taxon>
        <taxon>Sphingomonadales</taxon>
        <taxon>Sphingomonadaceae</taxon>
        <taxon>Sphingomonas</taxon>
    </lineage>
</organism>
<accession>A0ABR5YEK9</accession>
<evidence type="ECO:0000256" key="8">
    <source>
        <dbReference type="ARBA" id="ARBA00023098"/>
    </source>
</evidence>
<gene>
    <name evidence="13" type="ORF">AVT10_10700</name>
</gene>